<protein>
    <submittedName>
        <fullName evidence="3">Universal stress protein</fullName>
    </submittedName>
</protein>
<feature type="domain" description="UspA" evidence="2">
    <location>
        <begin position="3"/>
        <end position="146"/>
    </location>
</feature>
<name>A0A9X1V0D9_9FLAO</name>
<proteinExistence type="inferred from homology"/>
<dbReference type="AlphaFoldDB" id="A0A9X1V0D9"/>
<dbReference type="RefSeq" id="WP_240711995.1">
    <property type="nucleotide sequence ID" value="NZ_JAKVTV010000001.1"/>
</dbReference>
<evidence type="ECO:0000313" key="4">
    <source>
        <dbReference type="Proteomes" id="UP001139226"/>
    </source>
</evidence>
<reference evidence="3" key="1">
    <citation type="submission" date="2022-03" db="EMBL/GenBank/DDBJ databases">
        <title>Gramella crocea sp. nov., isolated from activated sludge of a seafood processing plant.</title>
        <authorList>
            <person name="Zhang X."/>
        </authorList>
    </citation>
    <scope>NUCLEOTIDE SEQUENCE</scope>
    <source>
        <strain evidence="3">YJ019</strain>
    </source>
</reference>
<accession>A0A9X1V0D9</accession>
<dbReference type="PANTHER" id="PTHR46268">
    <property type="entry name" value="STRESS RESPONSE PROTEIN NHAX"/>
    <property type="match status" value="1"/>
</dbReference>
<dbReference type="CDD" id="cd00293">
    <property type="entry name" value="USP-like"/>
    <property type="match status" value="1"/>
</dbReference>
<dbReference type="Pfam" id="PF00582">
    <property type="entry name" value="Usp"/>
    <property type="match status" value="1"/>
</dbReference>
<comment type="similarity">
    <text evidence="1">Belongs to the universal stress protein A family.</text>
</comment>
<dbReference type="PANTHER" id="PTHR46268:SF6">
    <property type="entry name" value="UNIVERSAL STRESS PROTEIN UP12"/>
    <property type="match status" value="1"/>
</dbReference>
<dbReference type="Gene3D" id="3.40.50.12370">
    <property type="match status" value="1"/>
</dbReference>
<gene>
    <name evidence="3" type="ORF">ML462_01670</name>
</gene>
<dbReference type="InterPro" id="IPR006016">
    <property type="entry name" value="UspA"/>
</dbReference>
<keyword evidence="4" id="KW-1185">Reference proteome</keyword>
<evidence type="ECO:0000256" key="1">
    <source>
        <dbReference type="ARBA" id="ARBA00008791"/>
    </source>
</evidence>
<evidence type="ECO:0000313" key="3">
    <source>
        <dbReference type="EMBL" id="MCH4821868.1"/>
    </source>
</evidence>
<comment type="caution">
    <text evidence="3">The sequence shown here is derived from an EMBL/GenBank/DDBJ whole genome shotgun (WGS) entry which is preliminary data.</text>
</comment>
<dbReference type="EMBL" id="JAKVTV010000001">
    <property type="protein sequence ID" value="MCH4821868.1"/>
    <property type="molecule type" value="Genomic_DNA"/>
</dbReference>
<evidence type="ECO:0000259" key="2">
    <source>
        <dbReference type="Pfam" id="PF00582"/>
    </source>
</evidence>
<dbReference type="SUPFAM" id="SSF52402">
    <property type="entry name" value="Adenine nucleotide alpha hydrolases-like"/>
    <property type="match status" value="2"/>
</dbReference>
<dbReference type="Proteomes" id="UP001139226">
    <property type="component" value="Unassembled WGS sequence"/>
</dbReference>
<sequence>MINILIATDFSREAYCALYYTTRLFKHQVSKFHIVNFYGNKIHNTIYSLINEEESLKIPELKKESEIDSRETLYHIIRDTGIERDRFEIICSEKKLPNGIPELVRTKEIDLVVMGTKNHGGTLKTITGTNTTRIIDGALPVPLMIIPRELDFQPPIHIGFASELIFEFNFEALKLLKSIAKTFKSNITLIHDGRETEMSQRQWKNYNAFKNFFEDVKVDLKFSSTHFEVSRSIADFVKNNHIEMLCMSYYKHSLPGKIFREPVVENLDRHLSFPFLILPDKAVNNMN</sequence>
<organism evidence="3 4">
    <name type="scientific">Christiangramia lutea</name>
    <dbReference type="NCBI Taxonomy" id="1607951"/>
    <lineage>
        <taxon>Bacteria</taxon>
        <taxon>Pseudomonadati</taxon>
        <taxon>Bacteroidota</taxon>
        <taxon>Flavobacteriia</taxon>
        <taxon>Flavobacteriales</taxon>
        <taxon>Flavobacteriaceae</taxon>
        <taxon>Christiangramia</taxon>
    </lineage>
</organism>